<dbReference type="Proteomes" id="UP001055125">
    <property type="component" value="Unassembled WGS sequence"/>
</dbReference>
<evidence type="ECO:0000256" key="1">
    <source>
        <dbReference type="ARBA" id="ARBA00022801"/>
    </source>
</evidence>
<proteinExistence type="predicted"/>
<evidence type="ECO:0000313" key="4">
    <source>
        <dbReference type="Proteomes" id="UP001055125"/>
    </source>
</evidence>
<dbReference type="PANTHER" id="PTHR47572">
    <property type="entry name" value="LIPOPROTEIN-RELATED"/>
    <property type="match status" value="1"/>
</dbReference>
<reference evidence="3" key="2">
    <citation type="submission" date="2021-08" db="EMBL/GenBank/DDBJ databases">
        <authorList>
            <person name="Tani A."/>
            <person name="Ola A."/>
            <person name="Ogura Y."/>
            <person name="Katsura K."/>
            <person name="Hayashi T."/>
        </authorList>
    </citation>
    <scope>NUCLEOTIDE SEQUENCE</scope>
    <source>
        <strain evidence="3">DSM 19015</strain>
    </source>
</reference>
<comment type="caution">
    <text evidence="3">The sequence shown here is derived from an EMBL/GenBank/DDBJ whole genome shotgun (WGS) entry which is preliminary data.</text>
</comment>
<dbReference type="InterPro" id="IPR006311">
    <property type="entry name" value="TAT_signal"/>
</dbReference>
<name>A0ABQ4S4G3_9HYPH</name>
<dbReference type="InterPro" id="IPR051262">
    <property type="entry name" value="SMP-30/CGR1_Lactonase"/>
</dbReference>
<protein>
    <submittedName>
        <fullName evidence="3">Gluconolactonase</fullName>
    </submittedName>
</protein>
<accession>A0ABQ4S4G3</accession>
<keyword evidence="1" id="KW-0378">Hydrolase</keyword>
<dbReference type="EMBL" id="BPQP01000066">
    <property type="protein sequence ID" value="GJD96693.1"/>
    <property type="molecule type" value="Genomic_DNA"/>
</dbReference>
<keyword evidence="4" id="KW-1185">Reference proteome</keyword>
<gene>
    <name evidence="3" type="primary">gnl</name>
    <name evidence="3" type="ORF">OCOJLMKI_3917</name>
</gene>
<feature type="domain" description="SMP-30/Gluconolactonase/LRE-like region" evidence="2">
    <location>
        <begin position="107"/>
        <end position="398"/>
    </location>
</feature>
<dbReference type="Gene3D" id="2.120.10.30">
    <property type="entry name" value="TolB, C-terminal domain"/>
    <property type="match status" value="1"/>
</dbReference>
<organism evidence="3 4">
    <name type="scientific">Methylobacterium iners</name>
    <dbReference type="NCBI Taxonomy" id="418707"/>
    <lineage>
        <taxon>Bacteria</taxon>
        <taxon>Pseudomonadati</taxon>
        <taxon>Pseudomonadota</taxon>
        <taxon>Alphaproteobacteria</taxon>
        <taxon>Hyphomicrobiales</taxon>
        <taxon>Methylobacteriaceae</taxon>
        <taxon>Methylobacterium</taxon>
    </lineage>
</organism>
<evidence type="ECO:0000313" key="3">
    <source>
        <dbReference type="EMBL" id="GJD96693.1"/>
    </source>
</evidence>
<dbReference type="InterPro" id="IPR013658">
    <property type="entry name" value="SGL"/>
</dbReference>
<dbReference type="PANTHER" id="PTHR47572:SF4">
    <property type="entry name" value="LACTONASE DRP35"/>
    <property type="match status" value="1"/>
</dbReference>
<sequence length="414" mass="43727">MAMTDPADSPSRHPSIVDAAGVAPLSRRGFLGAAGGVALGASALAAGRAEAAETGAPVGQPPRRFGAEADPILLPDPDVVALDPAFGSLTVGSAVIERVWTGGEWLEGPAWSAMGRYLVFSDVRRSRQHRHLWEDGAVTVFRADSYNSNGNAFDFGGRQLVCEHFNRRVVRFEHDGTRRVLADAFEGRSLNSPNDVVPHPDGSVWFTDPTYGTNLAEGRPDEPGGPTNPLGRLNPRVGIETTLPPAGTPRAGPGLYRWDSCGRVAQVLGETELGMPNGLAFSPDHRTLYVTSTGQGPGEPPPRAGDGAIHAFTVEGDRLASGRRLFDMVVEGVRCGPDGLKVDVFGNLWCAASGPAGYAGVVVLEPGGRPIGRIRLPEVCANVSFGGPRRNILFMTATRSLYRLQVNVQGAAPS</sequence>
<dbReference type="Pfam" id="PF08450">
    <property type="entry name" value="SGL"/>
    <property type="match status" value="1"/>
</dbReference>
<reference evidence="3" key="1">
    <citation type="journal article" date="2021" name="Front. Microbiol.">
        <title>Comprehensive Comparative Genomics and Phenotyping of Methylobacterium Species.</title>
        <authorList>
            <person name="Alessa O."/>
            <person name="Ogura Y."/>
            <person name="Fujitani Y."/>
            <person name="Takami H."/>
            <person name="Hayashi T."/>
            <person name="Sahin N."/>
            <person name="Tani A."/>
        </authorList>
    </citation>
    <scope>NUCLEOTIDE SEQUENCE</scope>
    <source>
        <strain evidence="3">DSM 19015</strain>
    </source>
</reference>
<dbReference type="InterPro" id="IPR011042">
    <property type="entry name" value="6-blade_b-propeller_TolB-like"/>
</dbReference>
<dbReference type="SUPFAM" id="SSF63829">
    <property type="entry name" value="Calcium-dependent phosphotriesterase"/>
    <property type="match status" value="1"/>
</dbReference>
<dbReference type="RefSeq" id="WP_238245784.1">
    <property type="nucleotide sequence ID" value="NZ_BPQP01000066.1"/>
</dbReference>
<evidence type="ECO:0000259" key="2">
    <source>
        <dbReference type="Pfam" id="PF08450"/>
    </source>
</evidence>
<dbReference type="PROSITE" id="PS51318">
    <property type="entry name" value="TAT"/>
    <property type="match status" value="1"/>
</dbReference>